<proteinExistence type="predicted"/>
<reference evidence="1" key="1">
    <citation type="journal article" date="2020" name="Stud. Mycol.">
        <title>101 Dothideomycetes genomes: a test case for predicting lifestyles and emergence of pathogens.</title>
        <authorList>
            <person name="Haridas S."/>
            <person name="Albert R."/>
            <person name="Binder M."/>
            <person name="Bloem J."/>
            <person name="Labutti K."/>
            <person name="Salamov A."/>
            <person name="Andreopoulos B."/>
            <person name="Baker S."/>
            <person name="Barry K."/>
            <person name="Bills G."/>
            <person name="Bluhm B."/>
            <person name="Cannon C."/>
            <person name="Castanera R."/>
            <person name="Culley D."/>
            <person name="Daum C."/>
            <person name="Ezra D."/>
            <person name="Gonzalez J."/>
            <person name="Henrissat B."/>
            <person name="Kuo A."/>
            <person name="Liang C."/>
            <person name="Lipzen A."/>
            <person name="Lutzoni F."/>
            <person name="Magnuson J."/>
            <person name="Mondo S."/>
            <person name="Nolan M."/>
            <person name="Ohm R."/>
            <person name="Pangilinan J."/>
            <person name="Park H.-J."/>
            <person name="Ramirez L."/>
            <person name="Alfaro M."/>
            <person name="Sun H."/>
            <person name="Tritt A."/>
            <person name="Yoshinaga Y."/>
            <person name="Zwiers L.-H."/>
            <person name="Turgeon B."/>
            <person name="Goodwin S."/>
            <person name="Spatafora J."/>
            <person name="Crous P."/>
            <person name="Grigoriev I."/>
        </authorList>
    </citation>
    <scope>NUCLEOTIDE SEQUENCE</scope>
    <source>
        <strain evidence="1">SCOH1-5</strain>
    </source>
</reference>
<keyword evidence="2" id="KW-1185">Reference proteome</keyword>
<gene>
    <name evidence="1" type="ORF">CERZMDRAFT_98181</name>
</gene>
<evidence type="ECO:0000313" key="1">
    <source>
        <dbReference type="EMBL" id="KAF2211748.1"/>
    </source>
</evidence>
<dbReference type="AlphaFoldDB" id="A0A6A6FEU8"/>
<sequence>MELPAGHETGLDDIPSHHVDRAWATSCVLQEVSKGQLLSTWNHVACNVQDHKTWDKDRSCRTWNFSAVDHFAPHSKYRSGIWHGNSWLRVQRQTVVGFPVLPAECLSSPKAHIKVWFWAQQMHTDVPLDLKAAREA</sequence>
<dbReference type="EMBL" id="ML992675">
    <property type="protein sequence ID" value="KAF2211748.1"/>
    <property type="molecule type" value="Genomic_DNA"/>
</dbReference>
<organism evidence="1 2">
    <name type="scientific">Cercospora zeae-maydis SCOH1-5</name>
    <dbReference type="NCBI Taxonomy" id="717836"/>
    <lineage>
        <taxon>Eukaryota</taxon>
        <taxon>Fungi</taxon>
        <taxon>Dikarya</taxon>
        <taxon>Ascomycota</taxon>
        <taxon>Pezizomycotina</taxon>
        <taxon>Dothideomycetes</taxon>
        <taxon>Dothideomycetidae</taxon>
        <taxon>Mycosphaerellales</taxon>
        <taxon>Mycosphaerellaceae</taxon>
        <taxon>Cercospora</taxon>
    </lineage>
</organism>
<name>A0A6A6FEU8_9PEZI</name>
<dbReference type="Proteomes" id="UP000799539">
    <property type="component" value="Unassembled WGS sequence"/>
</dbReference>
<protein>
    <submittedName>
        <fullName evidence="1">Uncharacterized protein</fullName>
    </submittedName>
</protein>
<evidence type="ECO:0000313" key="2">
    <source>
        <dbReference type="Proteomes" id="UP000799539"/>
    </source>
</evidence>
<accession>A0A6A6FEU8</accession>